<name>A0A7W3ZAR2_9PSEU</name>
<comment type="caution">
    <text evidence="3">The sequence shown here is derived from an EMBL/GenBank/DDBJ whole genome shotgun (WGS) entry which is preliminary data.</text>
</comment>
<keyword evidence="2" id="KW-1133">Transmembrane helix</keyword>
<evidence type="ECO:0000313" key="3">
    <source>
        <dbReference type="EMBL" id="MBB1153958.1"/>
    </source>
</evidence>
<protein>
    <submittedName>
        <fullName evidence="3">Uncharacterized protein</fullName>
    </submittedName>
</protein>
<feature type="compositionally biased region" description="Basic and acidic residues" evidence="1">
    <location>
        <begin position="12"/>
        <end position="21"/>
    </location>
</feature>
<feature type="region of interest" description="Disordered" evidence="1">
    <location>
        <begin position="1"/>
        <end position="22"/>
    </location>
</feature>
<reference evidence="3 4" key="1">
    <citation type="submission" date="2020-08" db="EMBL/GenBank/DDBJ databases">
        <title>Amycolatopsis sp. nov. DR6-1 isolated from Dendrobium heterocarpum.</title>
        <authorList>
            <person name="Tedsree N."/>
            <person name="Kuncharoen N."/>
            <person name="Likhitwitayawuid K."/>
            <person name="Tanasupawat S."/>
        </authorList>
    </citation>
    <scope>NUCLEOTIDE SEQUENCE [LARGE SCALE GENOMIC DNA]</scope>
    <source>
        <strain evidence="3 4">DR6-1</strain>
    </source>
</reference>
<evidence type="ECO:0000256" key="2">
    <source>
        <dbReference type="SAM" id="Phobius"/>
    </source>
</evidence>
<gene>
    <name evidence="3" type="ORF">H4281_12520</name>
</gene>
<dbReference type="EMBL" id="JACGZW010000004">
    <property type="protein sequence ID" value="MBB1153958.1"/>
    <property type="molecule type" value="Genomic_DNA"/>
</dbReference>
<feature type="transmembrane region" description="Helical" evidence="2">
    <location>
        <begin position="32"/>
        <end position="52"/>
    </location>
</feature>
<dbReference type="AlphaFoldDB" id="A0A7W3ZAR2"/>
<accession>A0A7W3ZAR2</accession>
<dbReference type="Proteomes" id="UP000526734">
    <property type="component" value="Unassembled WGS sequence"/>
</dbReference>
<organism evidence="3 4">
    <name type="scientific">Amycolatopsis dendrobii</name>
    <dbReference type="NCBI Taxonomy" id="2760662"/>
    <lineage>
        <taxon>Bacteria</taxon>
        <taxon>Bacillati</taxon>
        <taxon>Actinomycetota</taxon>
        <taxon>Actinomycetes</taxon>
        <taxon>Pseudonocardiales</taxon>
        <taxon>Pseudonocardiaceae</taxon>
        <taxon>Amycolatopsis</taxon>
    </lineage>
</organism>
<dbReference type="RefSeq" id="WP_182891048.1">
    <property type="nucleotide sequence ID" value="NZ_JACGZW010000004.1"/>
</dbReference>
<proteinExistence type="predicted"/>
<keyword evidence="4" id="KW-1185">Reference proteome</keyword>
<keyword evidence="2" id="KW-0812">Transmembrane</keyword>
<evidence type="ECO:0000256" key="1">
    <source>
        <dbReference type="SAM" id="MobiDB-lite"/>
    </source>
</evidence>
<sequence>MSTRIRVTGDSPHNRRDERGSKPSCFQRLGELLGFAGIVAVTAVAALAGLAGCKPVNGSPERAPVSVQCNEDEPCWDCHTMGNRRCGLDDPAVKR</sequence>
<keyword evidence="2" id="KW-0472">Membrane</keyword>
<evidence type="ECO:0000313" key="4">
    <source>
        <dbReference type="Proteomes" id="UP000526734"/>
    </source>
</evidence>